<feature type="transmembrane region" description="Helical" evidence="6">
    <location>
        <begin position="12"/>
        <end position="31"/>
    </location>
</feature>
<dbReference type="PANTHER" id="PTHR37481">
    <property type="entry name" value="LIPOPOLYSACCHARIDE EXPORT SYSTEM PROTEIN LPTC"/>
    <property type="match status" value="1"/>
</dbReference>
<dbReference type="GO" id="GO:0017089">
    <property type="term" value="F:glycolipid transfer activity"/>
    <property type="evidence" value="ECO:0007669"/>
    <property type="project" value="TreeGrafter"/>
</dbReference>
<sequence length="192" mass="21005">MFKLVRSAPVRSLLIISLSLGALAFSLWYGIAPKQNLVGTESLSSSPDYFITKVQVREFNAEGVMVETMNAEQTLHYTAKSRTLLEYPTVEHFSPSGSWNAQAEKGAISDGSNDILLTDNANATKKHLQSDDIKLTADSIHYQDANQSLTSQGNAKLISTQGETTAETITTYVNSEDVVMTGSVRGKYETIY</sequence>
<reference evidence="7 8" key="1">
    <citation type="submission" date="2020-04" db="EMBL/GenBank/DDBJ databases">
        <title>Marinomonas sp. M1K-6 isolated from the deep seawater of the Mariana Trench.</title>
        <authorList>
            <person name="Li Y."/>
        </authorList>
    </citation>
    <scope>NUCLEOTIDE SEQUENCE [LARGE SCALE GENOMIC DNA]</scope>
    <source>
        <strain evidence="7 8">M1K-6</strain>
    </source>
</reference>
<proteinExistence type="predicted"/>
<evidence type="ECO:0000256" key="4">
    <source>
        <dbReference type="ARBA" id="ARBA00022989"/>
    </source>
</evidence>
<accession>A0A847R7N9</accession>
<keyword evidence="4 6" id="KW-1133">Transmembrane helix</keyword>
<dbReference type="EMBL" id="JABAEK010000003">
    <property type="protein sequence ID" value="NLQ16954.1"/>
    <property type="molecule type" value="Genomic_DNA"/>
</dbReference>
<evidence type="ECO:0000256" key="1">
    <source>
        <dbReference type="ARBA" id="ARBA00022475"/>
    </source>
</evidence>
<evidence type="ECO:0000256" key="6">
    <source>
        <dbReference type="SAM" id="Phobius"/>
    </source>
</evidence>
<keyword evidence="1" id="KW-1003">Cell membrane</keyword>
<dbReference type="NCBIfam" id="TIGR04409">
    <property type="entry name" value="LptC_YrbK"/>
    <property type="match status" value="1"/>
</dbReference>
<organism evidence="7 8">
    <name type="scientific">Marinomonas profundi</name>
    <dbReference type="NCBI Taxonomy" id="2726122"/>
    <lineage>
        <taxon>Bacteria</taxon>
        <taxon>Pseudomonadati</taxon>
        <taxon>Pseudomonadota</taxon>
        <taxon>Gammaproteobacteria</taxon>
        <taxon>Oceanospirillales</taxon>
        <taxon>Oceanospirillaceae</taxon>
        <taxon>Marinomonas</taxon>
    </lineage>
</organism>
<dbReference type="AlphaFoldDB" id="A0A847R7N9"/>
<keyword evidence="3 6" id="KW-0812">Transmembrane</keyword>
<dbReference type="InterPro" id="IPR010664">
    <property type="entry name" value="LipoPS_assembly_LptC-rel"/>
</dbReference>
<dbReference type="GO" id="GO:0030288">
    <property type="term" value="C:outer membrane-bounded periplasmic space"/>
    <property type="evidence" value="ECO:0007669"/>
    <property type="project" value="TreeGrafter"/>
</dbReference>
<evidence type="ECO:0000313" key="7">
    <source>
        <dbReference type="EMBL" id="NLQ16954.1"/>
    </source>
</evidence>
<dbReference type="Proteomes" id="UP000586067">
    <property type="component" value="Unassembled WGS sequence"/>
</dbReference>
<gene>
    <name evidence="7" type="primary">lptC</name>
    <name evidence="7" type="ORF">HGG82_04870</name>
</gene>
<dbReference type="Gene3D" id="2.60.450.10">
    <property type="entry name" value="Lipopolysaccharide (LPS) transport protein A like domain"/>
    <property type="match status" value="1"/>
</dbReference>
<evidence type="ECO:0000256" key="2">
    <source>
        <dbReference type="ARBA" id="ARBA00022519"/>
    </source>
</evidence>
<dbReference type="GO" id="GO:0015221">
    <property type="term" value="F:lipopolysaccharide transmembrane transporter activity"/>
    <property type="evidence" value="ECO:0007669"/>
    <property type="project" value="InterPro"/>
</dbReference>
<keyword evidence="5 6" id="KW-0472">Membrane</keyword>
<dbReference type="GO" id="GO:0005886">
    <property type="term" value="C:plasma membrane"/>
    <property type="evidence" value="ECO:0007669"/>
    <property type="project" value="InterPro"/>
</dbReference>
<dbReference type="InterPro" id="IPR052363">
    <property type="entry name" value="LPS_export_LptC"/>
</dbReference>
<evidence type="ECO:0000256" key="3">
    <source>
        <dbReference type="ARBA" id="ARBA00022692"/>
    </source>
</evidence>
<dbReference type="Pfam" id="PF06835">
    <property type="entry name" value="LptC"/>
    <property type="match status" value="1"/>
</dbReference>
<dbReference type="InterPro" id="IPR026265">
    <property type="entry name" value="LptC"/>
</dbReference>
<dbReference type="PANTHER" id="PTHR37481:SF1">
    <property type="entry name" value="LIPOPOLYSACCHARIDE EXPORT SYSTEM PROTEIN LPTC"/>
    <property type="match status" value="1"/>
</dbReference>
<name>A0A847R7N9_9GAMM</name>
<keyword evidence="2" id="KW-0997">Cell inner membrane</keyword>
<keyword evidence="8" id="KW-1185">Reference proteome</keyword>
<protein>
    <submittedName>
        <fullName evidence="7">LPS export ABC transporter periplasmic protein LptC</fullName>
    </submittedName>
</protein>
<evidence type="ECO:0000256" key="5">
    <source>
        <dbReference type="ARBA" id="ARBA00023136"/>
    </source>
</evidence>
<comment type="caution">
    <text evidence="7">The sequence shown here is derived from an EMBL/GenBank/DDBJ whole genome shotgun (WGS) entry which is preliminary data.</text>
</comment>
<evidence type="ECO:0000313" key="8">
    <source>
        <dbReference type="Proteomes" id="UP000586067"/>
    </source>
</evidence>